<feature type="transmembrane region" description="Helical" evidence="1">
    <location>
        <begin position="85"/>
        <end position="104"/>
    </location>
</feature>
<dbReference type="Pfam" id="PF01757">
    <property type="entry name" value="Acyl_transf_3"/>
    <property type="match status" value="1"/>
</dbReference>
<dbReference type="EMBL" id="QFQS01000012">
    <property type="protein sequence ID" value="PZQ94891.1"/>
    <property type="molecule type" value="Genomic_DNA"/>
</dbReference>
<evidence type="ECO:0000313" key="4">
    <source>
        <dbReference type="Proteomes" id="UP000248975"/>
    </source>
</evidence>
<reference evidence="3 4" key="1">
    <citation type="submission" date="2017-08" db="EMBL/GenBank/DDBJ databases">
        <title>Infants hospitalized years apart are colonized by the same room-sourced microbial strains.</title>
        <authorList>
            <person name="Brooks B."/>
            <person name="Olm M.R."/>
            <person name="Firek B.A."/>
            <person name="Baker R."/>
            <person name="Thomas B.C."/>
            <person name="Morowitz M.J."/>
            <person name="Banfield J.F."/>
        </authorList>
    </citation>
    <scope>NUCLEOTIDE SEQUENCE [LARGE SCALE GENOMIC DNA]</scope>
    <source>
        <strain evidence="3">S2_003_000_R2_11</strain>
    </source>
</reference>
<feature type="transmembrane region" description="Helical" evidence="1">
    <location>
        <begin position="376"/>
        <end position="397"/>
    </location>
</feature>
<feature type="transmembrane region" description="Helical" evidence="1">
    <location>
        <begin position="226"/>
        <end position="245"/>
    </location>
</feature>
<dbReference type="Proteomes" id="UP000248975">
    <property type="component" value="Unassembled WGS sequence"/>
</dbReference>
<feature type="domain" description="Acyltransferase 3" evidence="2">
    <location>
        <begin position="81"/>
        <end position="393"/>
    </location>
</feature>
<dbReference type="PANTHER" id="PTHR23028">
    <property type="entry name" value="ACETYLTRANSFERASE"/>
    <property type="match status" value="1"/>
</dbReference>
<dbReference type="GO" id="GO:0000271">
    <property type="term" value="P:polysaccharide biosynthetic process"/>
    <property type="evidence" value="ECO:0007669"/>
    <property type="project" value="TreeGrafter"/>
</dbReference>
<dbReference type="GO" id="GO:0016747">
    <property type="term" value="F:acyltransferase activity, transferring groups other than amino-acyl groups"/>
    <property type="evidence" value="ECO:0007669"/>
    <property type="project" value="InterPro"/>
</dbReference>
<feature type="transmembrane region" description="Helical" evidence="1">
    <location>
        <begin position="158"/>
        <end position="177"/>
    </location>
</feature>
<dbReference type="InterPro" id="IPR002656">
    <property type="entry name" value="Acyl_transf_3_dom"/>
</dbReference>
<keyword evidence="1" id="KW-0812">Transmembrane</keyword>
<dbReference type="GO" id="GO:0016020">
    <property type="term" value="C:membrane"/>
    <property type="evidence" value="ECO:0007669"/>
    <property type="project" value="TreeGrafter"/>
</dbReference>
<feature type="transmembrane region" description="Helical" evidence="1">
    <location>
        <begin position="318"/>
        <end position="338"/>
    </location>
</feature>
<keyword evidence="1" id="KW-0472">Membrane</keyword>
<feature type="transmembrane region" description="Helical" evidence="1">
    <location>
        <begin position="288"/>
        <end position="311"/>
    </location>
</feature>
<feature type="transmembrane region" description="Helical" evidence="1">
    <location>
        <begin position="250"/>
        <end position="268"/>
    </location>
</feature>
<proteinExistence type="predicted"/>
<gene>
    <name evidence="3" type="ORF">DI533_21150</name>
</gene>
<evidence type="ECO:0000313" key="3">
    <source>
        <dbReference type="EMBL" id="PZQ94891.1"/>
    </source>
</evidence>
<dbReference type="PANTHER" id="PTHR23028:SF53">
    <property type="entry name" value="ACYL_TRANSF_3 DOMAIN-CONTAINING PROTEIN"/>
    <property type="match status" value="1"/>
</dbReference>
<dbReference type="AlphaFoldDB" id="A0A2W5RWL6"/>
<accession>A0A2W5RWL6</accession>
<keyword evidence="3" id="KW-0808">Transferase</keyword>
<comment type="caution">
    <text evidence="3">The sequence shown here is derived from an EMBL/GenBank/DDBJ whole genome shotgun (WGS) entry which is preliminary data.</text>
</comment>
<keyword evidence="1" id="KW-1133">Transmembrane helix</keyword>
<evidence type="ECO:0000256" key="1">
    <source>
        <dbReference type="SAM" id="Phobius"/>
    </source>
</evidence>
<keyword evidence="3" id="KW-0012">Acyltransferase</keyword>
<organism evidence="3 4">
    <name type="scientific">Cereibacter sphaeroides</name>
    <name type="common">Rhodobacter sphaeroides</name>
    <dbReference type="NCBI Taxonomy" id="1063"/>
    <lineage>
        <taxon>Bacteria</taxon>
        <taxon>Pseudomonadati</taxon>
        <taxon>Pseudomonadota</taxon>
        <taxon>Alphaproteobacteria</taxon>
        <taxon>Rhodobacterales</taxon>
        <taxon>Paracoccaceae</taxon>
        <taxon>Cereibacter</taxon>
    </lineage>
</organism>
<name>A0A2W5RWL6_CERSP</name>
<protein>
    <submittedName>
        <fullName evidence="3">Acyltransferase</fullName>
    </submittedName>
</protein>
<evidence type="ECO:0000259" key="2">
    <source>
        <dbReference type="Pfam" id="PF01757"/>
    </source>
</evidence>
<feature type="transmembrane region" description="Helical" evidence="1">
    <location>
        <begin position="116"/>
        <end position="137"/>
    </location>
</feature>
<dbReference type="InterPro" id="IPR050879">
    <property type="entry name" value="Acyltransferase_3"/>
</dbReference>
<sequence length="421" mass="46381">MAQTSEDFSPIVHLPGDCPKFTRFLRTTGCDRPLACRIGIIDDMQRLKCISPTSERSAGDDMTGKRTHLLRIADRAAGRDNNFNLLRMLAAAGVLISHAYPISLGPKAVQPLAGSLQGITLGMLSVMVFFAISGFFITRSFAQKTTLRGFFEARILRLFPALAVVLIMTILVAGLFLTTASPRVFWAAVPEYFLRNFTLFYPKYELPGVFETTPFGPAINGSLWTLNYEVLCYLGVVLCGLLGLFARPRLFAAALVLFILAHVAGQMMQLHPRVENLLRLGLPFGIGMAFWVWRAVIPLSWTLAVLLCLAAALLRPTLLFEPVLTLALAYSVFVLGYARSPLLKRYNRLGDYSYGTYVYAFPLQQWIAALGVASPLLNIALSLPLVLVCAVLSWTFVEAPALRLRSRRGRNAEGAARTAAE</sequence>